<dbReference type="SMART" id="SM00207">
    <property type="entry name" value="TNF"/>
    <property type="match status" value="1"/>
</dbReference>
<dbReference type="GO" id="GO:0016020">
    <property type="term" value="C:membrane"/>
    <property type="evidence" value="ECO:0007669"/>
    <property type="project" value="UniProtKB-SubCell"/>
</dbReference>
<dbReference type="PANTHER" id="PTHR11471">
    <property type="entry name" value="TUMOR NECROSIS FACTOR FAMILY MEMBER"/>
    <property type="match status" value="1"/>
</dbReference>
<dbReference type="Gene3D" id="2.60.120.40">
    <property type="match status" value="1"/>
</dbReference>
<feature type="domain" description="THD" evidence="6">
    <location>
        <begin position="95"/>
        <end position="229"/>
    </location>
</feature>
<dbReference type="FunCoup" id="A0A2I4CKI5">
    <property type="interactions" value="429"/>
</dbReference>
<evidence type="ECO:0000313" key="7">
    <source>
        <dbReference type="Proteomes" id="UP000192220"/>
    </source>
</evidence>
<dbReference type="InterPro" id="IPR006052">
    <property type="entry name" value="TNF_dom"/>
</dbReference>
<dbReference type="Pfam" id="PF00229">
    <property type="entry name" value="TNF"/>
    <property type="match status" value="1"/>
</dbReference>
<evidence type="ECO:0000313" key="8">
    <source>
        <dbReference type="RefSeq" id="XP_013880499.1"/>
    </source>
</evidence>
<dbReference type="RefSeq" id="XP_013880499.1">
    <property type="nucleotide sequence ID" value="XM_014025045.1"/>
</dbReference>
<accession>A0A2I4CKI5</accession>
<dbReference type="KEGG" id="alim:106529575"/>
<keyword evidence="5" id="KW-0812">Transmembrane</keyword>
<dbReference type="STRING" id="52670.A0A2I4CKI5"/>
<feature type="transmembrane region" description="Helical" evidence="5">
    <location>
        <begin position="39"/>
        <end position="62"/>
    </location>
</feature>
<sequence length="229" mass="25706">MAERGHCSAFVVDTHMIRPAVPPRLKKGGQRSLSAAQTLLFLLVALALCGMIIEACFIYRLYQTEQISSATISKLLADETSPTRPPGEDLPPSKPVAHLTDGADVEHHKHVMRWSMVADPILHKMKYENGTLIIQEEGYYYVYSKVFFFLSSESFTHEINVKTERYTGGSILLLQSRNISPRSGRIQSNSFLGGVFHLYKNDAVYVHTSNTARIARHKSVENVFGAYMI</sequence>
<dbReference type="PANTHER" id="PTHR11471:SF34">
    <property type="entry name" value="TUMOR NECROSIS FACTOR LIGAND SUPERFAMILY MEMBER 14"/>
    <property type="match status" value="1"/>
</dbReference>
<dbReference type="OrthoDB" id="6072476at2759"/>
<protein>
    <submittedName>
        <fullName evidence="8">Tumor necrosis factor ligand superfamily member 14</fullName>
    </submittedName>
</protein>
<dbReference type="SUPFAM" id="SSF49842">
    <property type="entry name" value="TNF-like"/>
    <property type="match status" value="1"/>
</dbReference>
<dbReference type="InterPro" id="IPR008983">
    <property type="entry name" value="Tumour_necrosis_fac-like_dom"/>
</dbReference>
<reference evidence="8" key="1">
    <citation type="submission" date="2025-08" db="UniProtKB">
        <authorList>
            <consortium name="RefSeq"/>
        </authorList>
    </citation>
    <scope>IDENTIFICATION</scope>
    <source>
        <strain evidence="8">Quisiro</strain>
        <tissue evidence="8">Liver</tissue>
    </source>
</reference>
<dbReference type="GeneID" id="106529575"/>
<proteinExistence type="inferred from homology"/>
<comment type="similarity">
    <text evidence="2">Belongs to the tumor necrosis factor family.</text>
</comment>
<keyword evidence="4 5" id="KW-0472">Membrane</keyword>
<dbReference type="GO" id="GO:0005615">
    <property type="term" value="C:extracellular space"/>
    <property type="evidence" value="ECO:0007669"/>
    <property type="project" value="UniProtKB-KW"/>
</dbReference>
<keyword evidence="7" id="KW-1185">Reference proteome</keyword>
<evidence type="ECO:0000256" key="1">
    <source>
        <dbReference type="ARBA" id="ARBA00004370"/>
    </source>
</evidence>
<organism evidence="7 8">
    <name type="scientific">Austrofundulus limnaeus</name>
    <name type="common">Annual killifish</name>
    <dbReference type="NCBI Taxonomy" id="52670"/>
    <lineage>
        <taxon>Eukaryota</taxon>
        <taxon>Metazoa</taxon>
        <taxon>Chordata</taxon>
        <taxon>Craniata</taxon>
        <taxon>Vertebrata</taxon>
        <taxon>Euteleostomi</taxon>
        <taxon>Actinopterygii</taxon>
        <taxon>Neopterygii</taxon>
        <taxon>Teleostei</taxon>
        <taxon>Neoteleostei</taxon>
        <taxon>Acanthomorphata</taxon>
        <taxon>Ovalentaria</taxon>
        <taxon>Atherinomorphae</taxon>
        <taxon>Cyprinodontiformes</taxon>
        <taxon>Rivulidae</taxon>
        <taxon>Austrofundulus</taxon>
    </lineage>
</organism>
<gene>
    <name evidence="8" type="primary">LOC106529575</name>
</gene>
<evidence type="ECO:0000256" key="5">
    <source>
        <dbReference type="SAM" id="Phobius"/>
    </source>
</evidence>
<dbReference type="GO" id="GO:0005164">
    <property type="term" value="F:tumor necrosis factor receptor binding"/>
    <property type="evidence" value="ECO:0007669"/>
    <property type="project" value="InterPro"/>
</dbReference>
<keyword evidence="5" id="KW-1133">Transmembrane helix</keyword>
<comment type="subcellular location">
    <subcellularLocation>
        <location evidence="1">Membrane</location>
    </subcellularLocation>
</comment>
<name>A0A2I4CKI5_AUSLI</name>
<dbReference type="Proteomes" id="UP000192220">
    <property type="component" value="Unplaced"/>
</dbReference>
<dbReference type="AlphaFoldDB" id="A0A2I4CKI5"/>
<dbReference type="PROSITE" id="PS50049">
    <property type="entry name" value="THD_2"/>
    <property type="match status" value="1"/>
</dbReference>
<keyword evidence="3" id="KW-0202">Cytokine</keyword>
<evidence type="ECO:0000256" key="4">
    <source>
        <dbReference type="ARBA" id="ARBA00023136"/>
    </source>
</evidence>
<dbReference type="GO" id="GO:0005125">
    <property type="term" value="F:cytokine activity"/>
    <property type="evidence" value="ECO:0007669"/>
    <property type="project" value="UniProtKB-KW"/>
</dbReference>
<evidence type="ECO:0000259" key="6">
    <source>
        <dbReference type="PROSITE" id="PS50049"/>
    </source>
</evidence>
<dbReference type="GO" id="GO:0006955">
    <property type="term" value="P:immune response"/>
    <property type="evidence" value="ECO:0007669"/>
    <property type="project" value="InterPro"/>
</dbReference>
<dbReference type="InParanoid" id="A0A2I4CKI5"/>
<evidence type="ECO:0000256" key="3">
    <source>
        <dbReference type="ARBA" id="ARBA00022514"/>
    </source>
</evidence>
<evidence type="ECO:0000256" key="2">
    <source>
        <dbReference type="ARBA" id="ARBA00008670"/>
    </source>
</evidence>